<dbReference type="Gene3D" id="3.40.50.720">
    <property type="entry name" value="NAD(P)-binding Rossmann-like Domain"/>
    <property type="match status" value="1"/>
</dbReference>
<dbReference type="Pfam" id="PF01370">
    <property type="entry name" value="Epimerase"/>
    <property type="match status" value="1"/>
</dbReference>
<dbReference type="Proteomes" id="UP001231924">
    <property type="component" value="Unassembled WGS sequence"/>
</dbReference>
<name>A0ABT7M8S1_9PSEU</name>
<dbReference type="InterPro" id="IPR036291">
    <property type="entry name" value="NAD(P)-bd_dom_sf"/>
</dbReference>
<dbReference type="PANTHER" id="PTHR10366">
    <property type="entry name" value="NAD DEPENDENT EPIMERASE/DEHYDRATASE"/>
    <property type="match status" value="1"/>
</dbReference>
<dbReference type="CDD" id="cd05227">
    <property type="entry name" value="AR_SDR_e"/>
    <property type="match status" value="1"/>
</dbReference>
<keyword evidence="5" id="KW-1185">Reference proteome</keyword>
<accession>A0ABT7M8S1</accession>
<gene>
    <name evidence="4" type="ORF">QRT03_09460</name>
</gene>
<dbReference type="SUPFAM" id="SSF51735">
    <property type="entry name" value="NAD(P)-binding Rossmann-fold domains"/>
    <property type="match status" value="1"/>
</dbReference>
<feature type="domain" description="NAD-dependent epimerase/dehydratase" evidence="3">
    <location>
        <begin position="8"/>
        <end position="244"/>
    </location>
</feature>
<keyword evidence="1" id="KW-0560">Oxidoreductase</keyword>
<protein>
    <submittedName>
        <fullName evidence="4">Aldehyde reductase</fullName>
    </submittedName>
</protein>
<proteinExistence type="inferred from homology"/>
<sequence length="345" mass="36648">MTTPQQRVLVTGGSGFIAGHCILQLLEQGHLVRTTVRSLARQDTVRAVLAEAGLVHGENLTFVAADLTDDAGWAEAVAGCDVVLHVASPVAPGHVGNEDDVIRPAREGTLRVLRAARDGGVRRVVLTSAFHAVGFGHPRTDHTFTEGDWSVLDGPGMDAYGRSKTLAEQAAWEFVEGEDLELTTMLPVAVMGPVLGRDISGSNQLVQRMLAGTLPGYPDIAIPVVDVRDVASAHLSAMTTPEAAGRRFLLSTGDAIPMRRIGATLREHLGDDAARVPTRTIPNLVVRAGALFSTELRTAAAELGHVKKVSNERARQLLGWQPRDPEEAIVTAGRSLVAKSLVATT</sequence>
<dbReference type="EMBL" id="JASVWF010000002">
    <property type="protein sequence ID" value="MDL5156182.1"/>
    <property type="molecule type" value="Genomic_DNA"/>
</dbReference>
<evidence type="ECO:0000313" key="5">
    <source>
        <dbReference type="Proteomes" id="UP001231924"/>
    </source>
</evidence>
<organism evidence="4 5">
    <name type="scientific">Actinomycetospora termitidis</name>
    <dbReference type="NCBI Taxonomy" id="3053470"/>
    <lineage>
        <taxon>Bacteria</taxon>
        <taxon>Bacillati</taxon>
        <taxon>Actinomycetota</taxon>
        <taxon>Actinomycetes</taxon>
        <taxon>Pseudonocardiales</taxon>
        <taxon>Pseudonocardiaceae</taxon>
        <taxon>Actinomycetospora</taxon>
    </lineage>
</organism>
<dbReference type="PANTHER" id="PTHR10366:SF564">
    <property type="entry name" value="STEROL-4-ALPHA-CARBOXYLATE 3-DEHYDROGENASE, DECARBOXYLATING"/>
    <property type="match status" value="1"/>
</dbReference>
<reference evidence="4 5" key="1">
    <citation type="submission" date="2023-06" db="EMBL/GenBank/DDBJ databases">
        <title>Actinomycetospora Odt1-22.</title>
        <authorList>
            <person name="Supong K."/>
        </authorList>
    </citation>
    <scope>NUCLEOTIDE SEQUENCE [LARGE SCALE GENOMIC DNA]</scope>
    <source>
        <strain evidence="4 5">Odt1-22</strain>
    </source>
</reference>
<dbReference type="InterPro" id="IPR001509">
    <property type="entry name" value="Epimerase_deHydtase"/>
</dbReference>
<evidence type="ECO:0000313" key="4">
    <source>
        <dbReference type="EMBL" id="MDL5156182.1"/>
    </source>
</evidence>
<evidence type="ECO:0000259" key="3">
    <source>
        <dbReference type="Pfam" id="PF01370"/>
    </source>
</evidence>
<dbReference type="InterPro" id="IPR050425">
    <property type="entry name" value="NAD(P)_dehydrat-like"/>
</dbReference>
<evidence type="ECO:0000256" key="2">
    <source>
        <dbReference type="ARBA" id="ARBA00023445"/>
    </source>
</evidence>
<evidence type="ECO:0000256" key="1">
    <source>
        <dbReference type="ARBA" id="ARBA00023002"/>
    </source>
</evidence>
<comment type="caution">
    <text evidence="4">The sequence shown here is derived from an EMBL/GenBank/DDBJ whole genome shotgun (WGS) entry which is preliminary data.</text>
</comment>
<dbReference type="RefSeq" id="WP_286052435.1">
    <property type="nucleotide sequence ID" value="NZ_JASVWF010000002.1"/>
</dbReference>
<comment type="similarity">
    <text evidence="2">Belongs to the NAD(P)-dependent epimerase/dehydratase family. Dihydroflavonol-4-reductase subfamily.</text>
</comment>